<comment type="caution">
    <text evidence="1">The sequence shown here is derived from an EMBL/GenBank/DDBJ whole genome shotgun (WGS) entry which is preliminary data.</text>
</comment>
<dbReference type="Pfam" id="PF02597">
    <property type="entry name" value="ThiS"/>
    <property type="match status" value="1"/>
</dbReference>
<dbReference type="Gene3D" id="3.10.20.30">
    <property type="match status" value="1"/>
</dbReference>
<evidence type="ECO:0000313" key="2">
    <source>
        <dbReference type="Proteomes" id="UP000619041"/>
    </source>
</evidence>
<dbReference type="InterPro" id="IPR016155">
    <property type="entry name" value="Mopterin_synth/thiamin_S_b"/>
</dbReference>
<accession>A0ABQ1SAZ6</accession>
<dbReference type="Proteomes" id="UP000619041">
    <property type="component" value="Unassembled WGS sequence"/>
</dbReference>
<evidence type="ECO:0008006" key="3">
    <source>
        <dbReference type="Google" id="ProtNLM"/>
    </source>
</evidence>
<dbReference type="InterPro" id="IPR012675">
    <property type="entry name" value="Beta-grasp_dom_sf"/>
</dbReference>
<gene>
    <name evidence="1" type="ORF">GCM10011515_19990</name>
</gene>
<proteinExistence type="predicted"/>
<dbReference type="EMBL" id="BMKL01000001">
    <property type="protein sequence ID" value="GGE00196.1"/>
    <property type="molecule type" value="Genomic_DNA"/>
</dbReference>
<organism evidence="1 2">
    <name type="scientific">Tsuneonella deserti</name>
    <dbReference type="NCBI Taxonomy" id="2035528"/>
    <lineage>
        <taxon>Bacteria</taxon>
        <taxon>Pseudomonadati</taxon>
        <taxon>Pseudomonadota</taxon>
        <taxon>Alphaproteobacteria</taxon>
        <taxon>Sphingomonadales</taxon>
        <taxon>Erythrobacteraceae</taxon>
        <taxon>Tsuneonella</taxon>
    </lineage>
</organism>
<sequence>MKIFLFGKLGELIGREVNFEPEPGTATISDVRQALARAHPAASDDLLSPRVRACVNDAMVSDRHPVAADDEIALLPPVSGG</sequence>
<reference evidence="2" key="1">
    <citation type="journal article" date="2019" name="Int. J. Syst. Evol. Microbiol.">
        <title>The Global Catalogue of Microorganisms (GCM) 10K type strain sequencing project: providing services to taxonomists for standard genome sequencing and annotation.</title>
        <authorList>
            <consortium name="The Broad Institute Genomics Platform"/>
            <consortium name="The Broad Institute Genome Sequencing Center for Infectious Disease"/>
            <person name="Wu L."/>
            <person name="Ma J."/>
        </authorList>
    </citation>
    <scope>NUCLEOTIDE SEQUENCE [LARGE SCALE GENOMIC DNA]</scope>
    <source>
        <strain evidence="2">CGMCC 1.15959</strain>
    </source>
</reference>
<dbReference type="CDD" id="cd00754">
    <property type="entry name" value="Ubl_MoaD"/>
    <property type="match status" value="1"/>
</dbReference>
<dbReference type="RefSeq" id="WP_188645000.1">
    <property type="nucleotide sequence ID" value="NZ_BMKL01000001.1"/>
</dbReference>
<evidence type="ECO:0000313" key="1">
    <source>
        <dbReference type="EMBL" id="GGE00196.1"/>
    </source>
</evidence>
<dbReference type="InterPro" id="IPR003749">
    <property type="entry name" value="ThiS/MoaD-like"/>
</dbReference>
<keyword evidence="2" id="KW-1185">Reference proteome</keyword>
<dbReference type="SUPFAM" id="SSF54285">
    <property type="entry name" value="MoaD/ThiS"/>
    <property type="match status" value="1"/>
</dbReference>
<protein>
    <recommendedName>
        <fullName evidence="3">Molybdopterin synthase sulfur carrier subunit</fullName>
    </recommendedName>
</protein>
<name>A0ABQ1SAZ6_9SPHN</name>